<dbReference type="PANTHER" id="PTHR31170">
    <property type="entry name" value="BNAC04G53230D PROTEIN"/>
    <property type="match status" value="1"/>
</dbReference>
<proteinExistence type="predicted"/>
<comment type="caution">
    <text evidence="2">The sequence shown here is derived from an EMBL/GenBank/DDBJ whole genome shotgun (WGS) entry which is preliminary data.</text>
</comment>
<protein>
    <submittedName>
        <fullName evidence="2">Uncharacterized protein</fullName>
    </submittedName>
</protein>
<accession>A0A5C7ITU0</accession>
<sequence length="922" mass="107071">MASEIADRVLDRVKEKLGRLSPTPFECSIFIVPDQLRKINEKAYEPEIIAIGPYHHGKDHLKAMEDHKLRYLQKLLQRTGESKLSSYVTAMSAMEERARGCYKGCISLESDEFVEMMLLDSCFIVELIRKNKMIDLRENDDPIFKSDWMLPFIARDLFLLENQLPFFLLWELFIKSTEIPGYHTKNLFNMILYFFNAMLPGAVSTKFVEYPVEQIKHLVGFVHDIWLPSLAEMEAYRININKNNWKFICCAREIQEAGIKFLKVEGGSLFDIKFDYGVMRIPVLSIGDFTESVFRNLIAYEQFSHDRNPKHVIDYIKFMDCLINSPEDAELLRRHGIIDNWLADDKVIANLINSLGDAVVLGENFYYSEVFNKVNLHCSKRFNKWKAKLRHDYFRTPWAIISFVAALSASKATDAGAAMTSWKVSWTMKSHWHLVKVKGEAALTSIWVWTHIKGTTSFRNQSFCTTSNTTYDTERFVELLSDLEEEGCDGFFLSKQVMANEIADPVLVLVEEKLRSLSPASCECSIFIVPDHLRKINGKAYEPEILAIGPYHCGKDHLKAMEQDKIRYLRKLLQRTGESKLSSYVTTMRTLEKRARGCYKESVSLESDEFVEMMLLDGCFTVELIHKSIMPELREDDDPIFKLDWMLRYIARDMFLLENQLPFFVIWELFNMATEIPDPTNTPFNMILYFFDDIFNGTISTEVEFPIDQIKHLVEFVHNIWLSSPARMEAYRTNMNRRNWKFICCAREIQEAGIKFLKVEGGSLFDIKFDYGVMRIPVLSIGDSTESVFRNLIAYEQFTHTDAGSPQYVIDYLVFMDCLINTPEDAELLRRHGIIDNWLGDDEVIAKLINSLCDGVVMGENFYYSEVFNEVNLHCSRRCNKWKAKLRRDYFNTPWAVISILAAVVLLILTFLQTQFTVLSYF</sequence>
<keyword evidence="1" id="KW-0812">Transmembrane</keyword>
<dbReference type="OrthoDB" id="591587at2759"/>
<name>A0A5C7ITU0_9ROSI</name>
<dbReference type="Pfam" id="PF03140">
    <property type="entry name" value="DUF247"/>
    <property type="match status" value="2"/>
</dbReference>
<dbReference type="AlphaFoldDB" id="A0A5C7ITU0"/>
<gene>
    <name evidence="2" type="ORF">EZV62_001097</name>
</gene>
<dbReference type="PANTHER" id="PTHR31170:SF17">
    <property type="match status" value="1"/>
</dbReference>
<keyword evidence="1" id="KW-0472">Membrane</keyword>
<keyword evidence="1" id="KW-1133">Transmembrane helix</keyword>
<organism evidence="2 3">
    <name type="scientific">Acer yangbiense</name>
    <dbReference type="NCBI Taxonomy" id="1000413"/>
    <lineage>
        <taxon>Eukaryota</taxon>
        <taxon>Viridiplantae</taxon>
        <taxon>Streptophyta</taxon>
        <taxon>Embryophyta</taxon>
        <taxon>Tracheophyta</taxon>
        <taxon>Spermatophyta</taxon>
        <taxon>Magnoliopsida</taxon>
        <taxon>eudicotyledons</taxon>
        <taxon>Gunneridae</taxon>
        <taxon>Pentapetalae</taxon>
        <taxon>rosids</taxon>
        <taxon>malvids</taxon>
        <taxon>Sapindales</taxon>
        <taxon>Sapindaceae</taxon>
        <taxon>Hippocastanoideae</taxon>
        <taxon>Acereae</taxon>
        <taxon>Acer</taxon>
    </lineage>
</organism>
<feature type="transmembrane region" description="Helical" evidence="1">
    <location>
        <begin position="893"/>
        <end position="912"/>
    </location>
</feature>
<evidence type="ECO:0000256" key="1">
    <source>
        <dbReference type="SAM" id="Phobius"/>
    </source>
</evidence>
<dbReference type="EMBL" id="VAHF01000001">
    <property type="protein sequence ID" value="TXG72518.1"/>
    <property type="molecule type" value="Genomic_DNA"/>
</dbReference>
<evidence type="ECO:0000313" key="3">
    <source>
        <dbReference type="Proteomes" id="UP000323000"/>
    </source>
</evidence>
<reference evidence="3" key="1">
    <citation type="journal article" date="2019" name="Gigascience">
        <title>De novo genome assembly of the endangered Acer yangbiense, a plant species with extremely small populations endemic to Yunnan Province, China.</title>
        <authorList>
            <person name="Yang J."/>
            <person name="Wariss H.M."/>
            <person name="Tao L."/>
            <person name="Zhang R."/>
            <person name="Yun Q."/>
            <person name="Hollingsworth P."/>
            <person name="Dao Z."/>
            <person name="Luo G."/>
            <person name="Guo H."/>
            <person name="Ma Y."/>
            <person name="Sun W."/>
        </authorList>
    </citation>
    <scope>NUCLEOTIDE SEQUENCE [LARGE SCALE GENOMIC DNA]</scope>
    <source>
        <strain evidence="3">cv. Malutang</strain>
    </source>
</reference>
<dbReference type="InterPro" id="IPR004158">
    <property type="entry name" value="DUF247_pln"/>
</dbReference>
<evidence type="ECO:0000313" key="2">
    <source>
        <dbReference type="EMBL" id="TXG72518.1"/>
    </source>
</evidence>
<keyword evidence="3" id="KW-1185">Reference proteome</keyword>
<dbReference type="Proteomes" id="UP000323000">
    <property type="component" value="Chromosome 1"/>
</dbReference>